<dbReference type="AlphaFoldDB" id="A0A6B3RK89"/>
<evidence type="ECO:0000313" key="3">
    <source>
        <dbReference type="Proteomes" id="UP000481421"/>
    </source>
</evidence>
<protein>
    <submittedName>
        <fullName evidence="2">DUF2842 domain-containing protein</fullName>
    </submittedName>
</protein>
<reference evidence="2 3" key="1">
    <citation type="submission" date="2020-02" db="EMBL/GenBank/DDBJ databases">
        <title>Rhodobacter algicola sp. nov., isolated from microalga culture.</title>
        <authorList>
            <person name="Park C.-Y."/>
        </authorList>
    </citation>
    <scope>NUCLEOTIDE SEQUENCE [LARGE SCALE GENOMIC DNA]</scope>
    <source>
        <strain evidence="2 3">ETT8</strain>
    </source>
</reference>
<dbReference type="Pfam" id="PF11003">
    <property type="entry name" value="DUF2842"/>
    <property type="match status" value="1"/>
</dbReference>
<gene>
    <name evidence="2" type="ORF">G3572_06420</name>
</gene>
<dbReference type="Proteomes" id="UP000481421">
    <property type="component" value="Unassembled WGS sequence"/>
</dbReference>
<dbReference type="EMBL" id="JAAIKE010000001">
    <property type="protein sequence ID" value="NEX45831.1"/>
    <property type="molecule type" value="Genomic_DNA"/>
</dbReference>
<keyword evidence="1" id="KW-0812">Transmembrane</keyword>
<organism evidence="2 3">
    <name type="scientific">Pseudotabrizicola algicola</name>
    <dbReference type="NCBI Taxonomy" id="2709381"/>
    <lineage>
        <taxon>Bacteria</taxon>
        <taxon>Pseudomonadati</taxon>
        <taxon>Pseudomonadota</taxon>
        <taxon>Alphaproteobacteria</taxon>
        <taxon>Rhodobacterales</taxon>
        <taxon>Paracoccaceae</taxon>
        <taxon>Pseudotabrizicola</taxon>
    </lineage>
</organism>
<feature type="transmembrane region" description="Helical" evidence="1">
    <location>
        <begin position="12"/>
        <end position="33"/>
    </location>
</feature>
<accession>A0A6B3RK89</accession>
<name>A0A6B3RK89_9RHOB</name>
<evidence type="ECO:0000313" key="2">
    <source>
        <dbReference type="EMBL" id="NEX45831.1"/>
    </source>
</evidence>
<evidence type="ECO:0000256" key="1">
    <source>
        <dbReference type="SAM" id="Phobius"/>
    </source>
</evidence>
<keyword evidence="3" id="KW-1185">Reference proteome</keyword>
<keyword evidence="1" id="KW-0472">Membrane</keyword>
<dbReference type="InterPro" id="IPR021265">
    <property type="entry name" value="DUF2842"/>
</dbReference>
<feature type="transmembrane region" description="Helical" evidence="1">
    <location>
        <begin position="39"/>
        <end position="57"/>
    </location>
</feature>
<proteinExistence type="predicted"/>
<dbReference type="RefSeq" id="WP_164609796.1">
    <property type="nucleotide sequence ID" value="NZ_JAAIKE010000001.1"/>
</dbReference>
<comment type="caution">
    <text evidence="2">The sequence shown here is derived from an EMBL/GenBank/DDBJ whole genome shotgun (WGS) entry which is preliminary data.</text>
</comment>
<sequence length="80" mass="8813">MALSYKARRRLSLLVLLVGLPIYVVVAVTLVNWIDRPSILVELGIYVGLGMLWILPLRSVFLGVGQPDPDAAPPDADRMK</sequence>
<keyword evidence="1" id="KW-1133">Transmembrane helix</keyword>